<dbReference type="Proteomes" id="UP000028961">
    <property type="component" value="Segment"/>
</dbReference>
<dbReference type="OrthoDB" id="19317at10239"/>
<name>A0A076G6G5_9CAUD</name>
<proteinExistence type="predicted"/>
<dbReference type="GeneID" id="22475363"/>
<gene>
    <name evidence="1" type="ORF">Av05_0022</name>
</gene>
<protein>
    <submittedName>
        <fullName evidence="1">Uncharacterized protein</fullName>
    </submittedName>
</protein>
<organism evidence="1 2">
    <name type="scientific">Escherichia phage Av-05</name>
    <dbReference type="NCBI Taxonomy" id="1527519"/>
    <lineage>
        <taxon>Viruses</taxon>
        <taxon>Duplodnaviria</taxon>
        <taxon>Heunggongvirae</taxon>
        <taxon>Uroviricota</taxon>
        <taxon>Caudoviricetes</taxon>
        <taxon>Vequintavirinae</taxon>
        <taxon>Avunavirus</taxon>
        <taxon>Avunavirus Av05</taxon>
    </lineage>
</organism>
<evidence type="ECO:0000313" key="2">
    <source>
        <dbReference type="Proteomes" id="UP000028961"/>
    </source>
</evidence>
<reference evidence="1 2" key="1">
    <citation type="journal article" date="2015" name="Genome Announc.">
        <title>Genomic Analysis of Broad-Host-Range Enterobacteriophage Av-05.</title>
        <authorList>
            <person name="Amarillas L."/>
            <person name="Lopez-Cuevas O."/>
            <person name="Leon-Felix J."/>
            <person name="Castro-Del Campo N."/>
            <person name="Gerba C.P."/>
            <person name="Chaidez C."/>
        </authorList>
    </citation>
    <scope>NUCLEOTIDE SEQUENCE [LARGE SCALE GENOMIC DNA]</scope>
</reference>
<keyword evidence="2" id="KW-1185">Reference proteome</keyword>
<dbReference type="RefSeq" id="YP_009111096.1">
    <property type="nucleotide sequence ID" value="NC_025830.1"/>
</dbReference>
<evidence type="ECO:0000313" key="1">
    <source>
        <dbReference type="EMBL" id="AII27565.1"/>
    </source>
</evidence>
<sequence length="120" mass="13828">MKKAFETKRIALDFDDTFTLDTERWSQFVALFAAKGSGWCVKFVTYRFDSDDNSDIQFWAEKLGIEIIYCNGVQKAQVCAELGWTPDVWIDDFPVLIPVKQQLQGMLLGIENNEEKHNAK</sequence>
<accession>A0A076G6G5</accession>
<dbReference type="EMBL" id="KM190144">
    <property type="protein sequence ID" value="AII27565.1"/>
    <property type="molecule type" value="Genomic_DNA"/>
</dbReference>
<dbReference type="KEGG" id="vg:22475363"/>